<name>A0A1J4MP24_9CRYT</name>
<organism evidence="5 6">
    <name type="scientific">Cryptosporidium andersoni</name>
    <dbReference type="NCBI Taxonomy" id="117008"/>
    <lineage>
        <taxon>Eukaryota</taxon>
        <taxon>Sar</taxon>
        <taxon>Alveolata</taxon>
        <taxon>Apicomplexa</taxon>
        <taxon>Conoidasida</taxon>
        <taxon>Coccidia</taxon>
        <taxon>Eucoccidiorida</taxon>
        <taxon>Eimeriorina</taxon>
        <taxon>Cryptosporidiidae</taxon>
        <taxon>Cryptosporidium</taxon>
    </lineage>
</organism>
<comment type="caution">
    <text evidence="5">The sequence shown here is derived from an EMBL/GenBank/DDBJ whole genome shotgun (WGS) entry which is preliminary data.</text>
</comment>
<dbReference type="VEuPathDB" id="CryptoDB:cand_002590"/>
<proteinExistence type="predicted"/>
<evidence type="ECO:0000256" key="1">
    <source>
        <dbReference type="ARBA" id="ARBA00022741"/>
    </source>
</evidence>
<dbReference type="GO" id="GO:0005524">
    <property type="term" value="F:ATP binding"/>
    <property type="evidence" value="ECO:0007669"/>
    <property type="project" value="UniProtKB-KW"/>
</dbReference>
<sequence length="604" mass="69389">MELQRFLKLVYSTPYNKLSRVYQIQKYILFFLEIYGVFFNKYNKFSGISDIKLRNRFESHNFTISLQNLNSITCSNVYIGDTRSNKRQSNKTKIVDIEENELKKVRIANTSNIAIPVLRLSKKYNSKHISPSDIVQYLDEYIIGQTKAKRAVANALLNRLRRKKIKDVSLRSSITPKNILLIGPTGVGKTEIARSLSQFVDAPFIKVEATKFTEVGFHGKDVDNIIKDLAEISLKRQKLKLQSEMREFVNKIVEKKLLEAILISLAISPSSISTNELLFWLQHLRHGYLNDKVIDICIPDGLQLNEYKSMCNLNEYSKDNNGIFNFNFSDDNIYNIDEKSNITTNYFTNRHSGNLKYSNNSVKNQVSNHIKVTVAEARSILIQNEINSILLQDSEFLMKRAIESTEQEGIVFIDEIDKICIKQNSHFNGPDASTEGVQRDLLSLIEGTVVATKIGDIKTDDILFIASGAFHNVKLSDMIAELQGRLPIRVELEALTYADYIRILKEPKYSLLKQYSALLEAENIHLTFTDDSIEEMARIAFELNSYTENIGARRLHMIVEAVTEDITFNTDKYQLNSNIFIDRSYVINQLNSLILRYDLQKYIL</sequence>
<accession>A0A1J4MP24</accession>
<dbReference type="RefSeq" id="XP_067067774.1">
    <property type="nucleotide sequence ID" value="XM_067210507.1"/>
</dbReference>
<evidence type="ECO:0000313" key="6">
    <source>
        <dbReference type="Proteomes" id="UP000186804"/>
    </source>
</evidence>
<dbReference type="PANTHER" id="PTHR48102">
    <property type="entry name" value="ATP-DEPENDENT CLP PROTEASE ATP-BINDING SUBUNIT CLPX-LIKE, MITOCHONDRIAL-RELATED"/>
    <property type="match status" value="1"/>
</dbReference>
<reference evidence="5 6" key="1">
    <citation type="submission" date="2016-10" db="EMBL/GenBank/DDBJ databases">
        <title>Reductive evolution of mitochondrial metabolism and differential evolution of invasion-related proteins in Cryptosporidium.</title>
        <authorList>
            <person name="Liu S."/>
            <person name="Roellig D.M."/>
            <person name="Guo Y."/>
            <person name="Li N."/>
            <person name="Frace M.A."/>
            <person name="Tang K."/>
            <person name="Zhang L."/>
            <person name="Feng Y."/>
            <person name="Xiao L."/>
        </authorList>
    </citation>
    <scope>NUCLEOTIDE SEQUENCE [LARGE SCALE GENOMIC DNA]</scope>
    <source>
        <strain evidence="5">30847</strain>
    </source>
</reference>
<dbReference type="InterPro" id="IPR003959">
    <property type="entry name" value="ATPase_AAA_core"/>
</dbReference>
<dbReference type="EMBL" id="LRBS01000072">
    <property type="protein sequence ID" value="OII75928.1"/>
    <property type="molecule type" value="Genomic_DNA"/>
</dbReference>
<gene>
    <name evidence="5" type="ORF">cand_002590</name>
</gene>
<dbReference type="Gene3D" id="1.10.8.60">
    <property type="match status" value="1"/>
</dbReference>
<feature type="domain" description="AAA+ ATPase" evidence="3">
    <location>
        <begin position="175"/>
        <end position="496"/>
    </location>
</feature>
<dbReference type="GeneID" id="92364444"/>
<dbReference type="GO" id="GO:0051603">
    <property type="term" value="P:proteolysis involved in protein catabolic process"/>
    <property type="evidence" value="ECO:0007669"/>
    <property type="project" value="TreeGrafter"/>
</dbReference>
<dbReference type="Proteomes" id="UP000186804">
    <property type="component" value="Unassembled WGS sequence"/>
</dbReference>
<dbReference type="InterPro" id="IPR027417">
    <property type="entry name" value="P-loop_NTPase"/>
</dbReference>
<dbReference type="SUPFAM" id="SSF52540">
    <property type="entry name" value="P-loop containing nucleoside triphosphate hydrolases"/>
    <property type="match status" value="1"/>
</dbReference>
<dbReference type="SMART" id="SM00382">
    <property type="entry name" value="AAA"/>
    <property type="match status" value="1"/>
</dbReference>
<dbReference type="Pfam" id="PF00004">
    <property type="entry name" value="AAA"/>
    <property type="match status" value="1"/>
</dbReference>
<feature type="domain" description="Clp ATPase C-terminal" evidence="4">
    <location>
        <begin position="495"/>
        <end position="595"/>
    </location>
</feature>
<keyword evidence="6" id="KW-1185">Reference proteome</keyword>
<dbReference type="InterPro" id="IPR050052">
    <property type="entry name" value="ATP-dep_Clp_protease_ClpX"/>
</dbReference>
<dbReference type="GO" id="GO:0016887">
    <property type="term" value="F:ATP hydrolysis activity"/>
    <property type="evidence" value="ECO:0007669"/>
    <property type="project" value="InterPro"/>
</dbReference>
<dbReference type="InterPro" id="IPR003593">
    <property type="entry name" value="AAA+_ATPase"/>
</dbReference>
<dbReference type="OrthoDB" id="1721884at2759"/>
<evidence type="ECO:0000256" key="2">
    <source>
        <dbReference type="ARBA" id="ARBA00022840"/>
    </source>
</evidence>
<dbReference type="NCBIfam" id="NF003544">
    <property type="entry name" value="PRK05201.1"/>
    <property type="match status" value="1"/>
</dbReference>
<keyword evidence="5" id="KW-0346">Stress response</keyword>
<dbReference type="GO" id="GO:0009376">
    <property type="term" value="C:HslUV protease complex"/>
    <property type="evidence" value="ECO:0007669"/>
    <property type="project" value="TreeGrafter"/>
</dbReference>
<evidence type="ECO:0000259" key="4">
    <source>
        <dbReference type="SMART" id="SM01086"/>
    </source>
</evidence>
<dbReference type="SMART" id="SM01086">
    <property type="entry name" value="ClpB_D2-small"/>
    <property type="match status" value="1"/>
</dbReference>
<dbReference type="InterPro" id="IPR019489">
    <property type="entry name" value="Clp_ATPase_C"/>
</dbReference>
<evidence type="ECO:0000259" key="3">
    <source>
        <dbReference type="SMART" id="SM00382"/>
    </source>
</evidence>
<dbReference type="Pfam" id="PF07724">
    <property type="entry name" value="AAA_2"/>
    <property type="match status" value="1"/>
</dbReference>
<dbReference type="Gene3D" id="3.40.50.300">
    <property type="entry name" value="P-loop containing nucleotide triphosphate hydrolases"/>
    <property type="match status" value="2"/>
</dbReference>
<keyword evidence="1" id="KW-0547">Nucleotide-binding</keyword>
<dbReference type="PANTHER" id="PTHR48102:SF3">
    <property type="entry name" value="ATP-DEPENDENT PROTEASE ATPASE SUBUNIT HSLU"/>
    <property type="match status" value="1"/>
</dbReference>
<protein>
    <submittedName>
        <fullName evidence="5">Heat shock protein ATPase subunit</fullName>
    </submittedName>
</protein>
<dbReference type="AlphaFoldDB" id="A0A1J4MP24"/>
<evidence type="ECO:0000313" key="5">
    <source>
        <dbReference type="EMBL" id="OII75928.1"/>
    </source>
</evidence>
<keyword evidence="2" id="KW-0067">ATP-binding</keyword>